<keyword evidence="7" id="KW-0067">ATP-binding</keyword>
<dbReference type="GO" id="GO:0005524">
    <property type="term" value="F:ATP binding"/>
    <property type="evidence" value="ECO:0007669"/>
    <property type="project" value="UniProtKB-KW"/>
</dbReference>
<feature type="transmembrane region" description="Helical" evidence="9">
    <location>
        <begin position="145"/>
        <end position="163"/>
    </location>
</feature>
<protein>
    <recommendedName>
        <fullName evidence="2">histidine kinase</fullName>
        <ecNumber evidence="2">2.7.13.3</ecNumber>
    </recommendedName>
</protein>
<feature type="transmembrane region" description="Helical" evidence="9">
    <location>
        <begin position="21"/>
        <end position="39"/>
    </location>
</feature>
<dbReference type="InterPro" id="IPR036890">
    <property type="entry name" value="HATPase_C_sf"/>
</dbReference>
<dbReference type="Pfam" id="PF07730">
    <property type="entry name" value="HisKA_3"/>
    <property type="match status" value="1"/>
</dbReference>
<dbReference type="SMART" id="SM00387">
    <property type="entry name" value="HATPase_c"/>
    <property type="match status" value="1"/>
</dbReference>
<evidence type="ECO:0000256" key="6">
    <source>
        <dbReference type="ARBA" id="ARBA00022777"/>
    </source>
</evidence>
<dbReference type="AlphaFoldDB" id="A0A5J6GMF8"/>
<dbReference type="InterPro" id="IPR011712">
    <property type="entry name" value="Sig_transdc_His_kin_sub3_dim/P"/>
</dbReference>
<dbReference type="Proteomes" id="UP000325529">
    <property type="component" value="Chromosome"/>
</dbReference>
<dbReference type="KEGG" id="ska:CP970_35860"/>
<feature type="transmembrane region" description="Helical" evidence="9">
    <location>
        <begin position="119"/>
        <end position="139"/>
    </location>
</feature>
<dbReference type="Pfam" id="PF02518">
    <property type="entry name" value="HATPase_c"/>
    <property type="match status" value="1"/>
</dbReference>
<dbReference type="PANTHER" id="PTHR24421">
    <property type="entry name" value="NITRATE/NITRITE SENSOR PROTEIN NARX-RELATED"/>
    <property type="match status" value="1"/>
</dbReference>
<name>A0A5J6GMF8_STRKN</name>
<dbReference type="CDD" id="cd16917">
    <property type="entry name" value="HATPase_UhpB-NarQ-NarX-like"/>
    <property type="match status" value="1"/>
</dbReference>
<gene>
    <name evidence="11" type="ORF">CP970_35860</name>
</gene>
<evidence type="ECO:0000256" key="7">
    <source>
        <dbReference type="ARBA" id="ARBA00022840"/>
    </source>
</evidence>
<keyword evidence="12" id="KW-1185">Reference proteome</keyword>
<keyword evidence="8" id="KW-0902">Two-component regulatory system</keyword>
<organism evidence="11 12">
    <name type="scientific">Streptomyces kanamyceticus</name>
    <dbReference type="NCBI Taxonomy" id="1967"/>
    <lineage>
        <taxon>Bacteria</taxon>
        <taxon>Bacillati</taxon>
        <taxon>Actinomycetota</taxon>
        <taxon>Actinomycetes</taxon>
        <taxon>Kitasatosporales</taxon>
        <taxon>Streptomycetaceae</taxon>
        <taxon>Streptomyces</taxon>
    </lineage>
</organism>
<comment type="catalytic activity">
    <reaction evidence="1">
        <text>ATP + protein L-histidine = ADP + protein N-phospho-L-histidine.</text>
        <dbReference type="EC" id="2.7.13.3"/>
    </reaction>
</comment>
<accession>A0A5J6GMF8</accession>
<dbReference type="EC" id="2.7.13.3" evidence="2"/>
<dbReference type="Gene3D" id="1.20.5.1930">
    <property type="match status" value="1"/>
</dbReference>
<dbReference type="RefSeq" id="WP_055546633.1">
    <property type="nucleotide sequence ID" value="NZ_CP023699.1"/>
</dbReference>
<dbReference type="GO" id="GO:0046983">
    <property type="term" value="F:protein dimerization activity"/>
    <property type="evidence" value="ECO:0007669"/>
    <property type="project" value="InterPro"/>
</dbReference>
<reference evidence="11 12" key="1">
    <citation type="submission" date="2017-09" db="EMBL/GenBank/DDBJ databases">
        <authorList>
            <person name="Lee N."/>
            <person name="Cho B.-K."/>
        </authorList>
    </citation>
    <scope>NUCLEOTIDE SEQUENCE [LARGE SCALE GENOMIC DNA]</scope>
    <source>
        <strain evidence="11 12">ATCC 12853</strain>
    </source>
</reference>
<evidence type="ECO:0000259" key="10">
    <source>
        <dbReference type="SMART" id="SM00387"/>
    </source>
</evidence>
<dbReference type="InterPro" id="IPR003594">
    <property type="entry name" value="HATPase_dom"/>
</dbReference>
<evidence type="ECO:0000256" key="5">
    <source>
        <dbReference type="ARBA" id="ARBA00022741"/>
    </source>
</evidence>
<dbReference type="GO" id="GO:0016020">
    <property type="term" value="C:membrane"/>
    <property type="evidence" value="ECO:0007669"/>
    <property type="project" value="InterPro"/>
</dbReference>
<keyword evidence="5" id="KW-0547">Nucleotide-binding</keyword>
<keyword evidence="6 11" id="KW-0418">Kinase</keyword>
<keyword evidence="3" id="KW-0597">Phosphoprotein</keyword>
<dbReference type="PANTHER" id="PTHR24421:SF10">
    <property type="entry name" value="NITRATE_NITRITE SENSOR PROTEIN NARQ"/>
    <property type="match status" value="1"/>
</dbReference>
<feature type="transmembrane region" description="Helical" evidence="9">
    <location>
        <begin position="46"/>
        <end position="66"/>
    </location>
</feature>
<feature type="transmembrane region" description="Helical" evidence="9">
    <location>
        <begin position="78"/>
        <end position="107"/>
    </location>
</feature>
<evidence type="ECO:0000256" key="2">
    <source>
        <dbReference type="ARBA" id="ARBA00012438"/>
    </source>
</evidence>
<dbReference type="InterPro" id="IPR050482">
    <property type="entry name" value="Sensor_HK_TwoCompSys"/>
</dbReference>
<dbReference type="SUPFAM" id="SSF55874">
    <property type="entry name" value="ATPase domain of HSP90 chaperone/DNA topoisomerase II/histidine kinase"/>
    <property type="match status" value="1"/>
</dbReference>
<evidence type="ECO:0000256" key="4">
    <source>
        <dbReference type="ARBA" id="ARBA00022679"/>
    </source>
</evidence>
<evidence type="ECO:0000256" key="9">
    <source>
        <dbReference type="SAM" id="Phobius"/>
    </source>
</evidence>
<sequence length="403" mass="40937">MTPVKAPITWRRPGGAGPPEAPVVAAALLALAAAGEVLLRADGRIPLPLALSLALGATAPVAVLAAPARGSGRRTAGAAALTAGAAGMLALAPFHVLTAAGLCGLLFALYRTGRHGPKALAVLLALPFVGYAVAAPSGTGTATRLLAVAVAACAAAASGAGLARTARDTALAKGATDRAIADTLLEHAARGERARIARELHDVVAHHISMIAVQAETGRLTTEGLPPAGAERFLAIGDTARTALTEMRRLLGVLRGDAGPADVPERRPQPGIEQLVELVDEARDASGAALRLIVEGAMRPVDPGVELTAYRIVQEALTNARRHAPGAAVDIELRYAREALILRVRDNGPGPRTTTEGGGVGHGLLGMRERAAMAGGDLRAGPAHLGGFLIEATFPTPSREQAA</sequence>
<dbReference type="EMBL" id="CP023699">
    <property type="protein sequence ID" value="QEU95592.1"/>
    <property type="molecule type" value="Genomic_DNA"/>
</dbReference>
<keyword evidence="9" id="KW-0472">Membrane</keyword>
<evidence type="ECO:0000256" key="8">
    <source>
        <dbReference type="ARBA" id="ARBA00023012"/>
    </source>
</evidence>
<evidence type="ECO:0000313" key="12">
    <source>
        <dbReference type="Proteomes" id="UP000325529"/>
    </source>
</evidence>
<keyword evidence="9" id="KW-0812">Transmembrane</keyword>
<evidence type="ECO:0000313" key="11">
    <source>
        <dbReference type="EMBL" id="QEU95592.1"/>
    </source>
</evidence>
<proteinExistence type="predicted"/>
<evidence type="ECO:0000256" key="1">
    <source>
        <dbReference type="ARBA" id="ARBA00000085"/>
    </source>
</evidence>
<dbReference type="Gene3D" id="3.30.565.10">
    <property type="entry name" value="Histidine kinase-like ATPase, C-terminal domain"/>
    <property type="match status" value="1"/>
</dbReference>
<feature type="domain" description="Histidine kinase/HSP90-like ATPase" evidence="10">
    <location>
        <begin position="304"/>
        <end position="398"/>
    </location>
</feature>
<dbReference type="GO" id="GO:0000155">
    <property type="term" value="F:phosphorelay sensor kinase activity"/>
    <property type="evidence" value="ECO:0007669"/>
    <property type="project" value="InterPro"/>
</dbReference>
<keyword evidence="4" id="KW-0808">Transferase</keyword>
<dbReference type="OrthoDB" id="227596at2"/>
<keyword evidence="9" id="KW-1133">Transmembrane helix</keyword>
<evidence type="ECO:0000256" key="3">
    <source>
        <dbReference type="ARBA" id="ARBA00022553"/>
    </source>
</evidence>